<dbReference type="Pfam" id="PF07963">
    <property type="entry name" value="N_methyl"/>
    <property type="match status" value="1"/>
</dbReference>
<sequence length="261" mass="27386">MTASSRREAFSLVELLVVVAIIGIVTGFLAPAFTSIKSSNDLTNAATGIAGTLERARAYAMANNLYVYVGIAEVNADTPADAVPQIPANTTAGGRVAVATVAVRDGTRGYDLTSNLPNPAWTNYNNGAWLVSLDKLEVYENIHLASSLGSTPANGSMARPAVSGTYSLGDASCQSVTPFSWPLATALHSGQYDFEKVIQFDPQGVARIQTATNQDTIAARMEIDVQLAHGSLIPRVPSTPTGAITAIQIDGMTGAVRVYRP</sequence>
<dbReference type="AlphaFoldDB" id="B4CYS0"/>
<evidence type="ECO:0008006" key="4">
    <source>
        <dbReference type="Google" id="ProtNLM"/>
    </source>
</evidence>
<dbReference type="Proteomes" id="UP000005824">
    <property type="component" value="Unassembled WGS sequence"/>
</dbReference>
<dbReference type="eggNOG" id="ENOG50349JY">
    <property type="taxonomic scope" value="Bacteria"/>
</dbReference>
<dbReference type="RefSeq" id="WP_006979134.1">
    <property type="nucleotide sequence ID" value="NZ_ABVL01000004.1"/>
</dbReference>
<keyword evidence="1" id="KW-1133">Transmembrane helix</keyword>
<dbReference type="InterPro" id="IPR012902">
    <property type="entry name" value="N_methyl_site"/>
</dbReference>
<evidence type="ECO:0000256" key="1">
    <source>
        <dbReference type="SAM" id="Phobius"/>
    </source>
</evidence>
<keyword evidence="3" id="KW-1185">Reference proteome</keyword>
<keyword evidence="1" id="KW-0472">Membrane</keyword>
<feature type="transmembrane region" description="Helical" evidence="1">
    <location>
        <begin position="12"/>
        <end position="33"/>
    </location>
</feature>
<dbReference type="Gene3D" id="3.30.700.10">
    <property type="entry name" value="Glycoprotein, Type 4 Pilin"/>
    <property type="match status" value="1"/>
</dbReference>
<dbReference type="NCBIfam" id="TIGR02532">
    <property type="entry name" value="IV_pilin_GFxxxE"/>
    <property type="match status" value="1"/>
</dbReference>
<comment type="caution">
    <text evidence="2">The sequence shown here is derived from an EMBL/GenBank/DDBJ whole genome shotgun (WGS) entry which is preliminary data.</text>
</comment>
<dbReference type="STRING" id="497964.CfE428DRAFT_1808"/>
<evidence type="ECO:0000313" key="2">
    <source>
        <dbReference type="EMBL" id="EDY20611.1"/>
    </source>
</evidence>
<protein>
    <recommendedName>
        <fullName evidence="4">Prepilin-type N-terminal cleavage/methylation domain-containing protein</fullName>
    </recommendedName>
</protein>
<gene>
    <name evidence="2" type="ORF">CfE428DRAFT_1808</name>
</gene>
<reference evidence="2 3" key="1">
    <citation type="journal article" date="2011" name="J. Bacteriol.">
        <title>Genome sequence of Chthoniobacter flavus Ellin428, an aerobic heterotrophic soil bacterium.</title>
        <authorList>
            <person name="Kant R."/>
            <person name="van Passel M.W."/>
            <person name="Palva A."/>
            <person name="Lucas S."/>
            <person name="Lapidus A."/>
            <person name="Glavina Del Rio T."/>
            <person name="Dalin E."/>
            <person name="Tice H."/>
            <person name="Bruce D."/>
            <person name="Goodwin L."/>
            <person name="Pitluck S."/>
            <person name="Larimer F.W."/>
            <person name="Land M.L."/>
            <person name="Hauser L."/>
            <person name="Sangwan P."/>
            <person name="de Vos W.M."/>
            <person name="Janssen P.H."/>
            <person name="Smidt H."/>
        </authorList>
    </citation>
    <scope>NUCLEOTIDE SEQUENCE [LARGE SCALE GENOMIC DNA]</scope>
    <source>
        <strain evidence="2 3">Ellin428</strain>
    </source>
</reference>
<proteinExistence type="predicted"/>
<organism evidence="2 3">
    <name type="scientific">Chthoniobacter flavus Ellin428</name>
    <dbReference type="NCBI Taxonomy" id="497964"/>
    <lineage>
        <taxon>Bacteria</taxon>
        <taxon>Pseudomonadati</taxon>
        <taxon>Verrucomicrobiota</taxon>
        <taxon>Spartobacteria</taxon>
        <taxon>Chthoniobacterales</taxon>
        <taxon>Chthoniobacteraceae</taxon>
        <taxon>Chthoniobacter</taxon>
    </lineage>
</organism>
<dbReference type="SUPFAM" id="SSF54523">
    <property type="entry name" value="Pili subunits"/>
    <property type="match status" value="1"/>
</dbReference>
<name>B4CYS0_9BACT</name>
<dbReference type="InParanoid" id="B4CYS0"/>
<dbReference type="InterPro" id="IPR045584">
    <property type="entry name" value="Pilin-like"/>
</dbReference>
<keyword evidence="1" id="KW-0812">Transmembrane</keyword>
<dbReference type="EMBL" id="ABVL01000004">
    <property type="protein sequence ID" value="EDY20611.1"/>
    <property type="molecule type" value="Genomic_DNA"/>
</dbReference>
<accession>B4CYS0</accession>
<evidence type="ECO:0000313" key="3">
    <source>
        <dbReference type="Proteomes" id="UP000005824"/>
    </source>
</evidence>